<dbReference type="VEuPathDB" id="FungiDB:SPSK_06696"/>
<reference evidence="1 2" key="2">
    <citation type="journal article" date="2015" name="Eukaryot. Cell">
        <title>Asexual propagation of a virulent clone complex in a human and feline outbreak of sporotrichosis.</title>
        <authorList>
            <person name="Teixeira Mde M."/>
            <person name="Rodrigues A.M."/>
            <person name="Tsui C.K."/>
            <person name="de Almeida L.G."/>
            <person name="Van Diepeningen A.D."/>
            <person name="van den Ende B.G."/>
            <person name="Fernandes G.F."/>
            <person name="Kano R."/>
            <person name="Hamelin R.C."/>
            <person name="Lopes-Bezerra L.M."/>
            <person name="Vasconcelos A.T."/>
            <person name="de Hoog S."/>
            <person name="de Camargo Z.P."/>
            <person name="Felipe M.S."/>
        </authorList>
    </citation>
    <scope>NUCLEOTIDE SEQUENCE [LARGE SCALE GENOMIC DNA]</scope>
    <source>
        <strain evidence="1 2">1099-18</strain>
    </source>
</reference>
<proteinExistence type="predicted"/>
<protein>
    <submittedName>
        <fullName evidence="1">Uncharacterized protein</fullName>
    </submittedName>
</protein>
<dbReference type="AlphaFoldDB" id="A0A0F2MMK3"/>
<reference evidence="1 2" key="1">
    <citation type="journal article" date="2014" name="BMC Genomics">
        <title>Comparative genomics of the major fungal agents of human and animal Sporotrichosis: Sporothrix schenckii and Sporothrix brasiliensis.</title>
        <authorList>
            <person name="Teixeira M.M."/>
            <person name="de Almeida L.G."/>
            <person name="Kubitschek-Barreira P."/>
            <person name="Alves F.L."/>
            <person name="Kioshima E.S."/>
            <person name="Abadio A.K."/>
            <person name="Fernandes L."/>
            <person name="Derengowski L.S."/>
            <person name="Ferreira K.S."/>
            <person name="Souza R.C."/>
            <person name="Ruiz J.C."/>
            <person name="de Andrade N.C."/>
            <person name="Paes H.C."/>
            <person name="Nicola A.M."/>
            <person name="Albuquerque P."/>
            <person name="Gerber A.L."/>
            <person name="Martins V.P."/>
            <person name="Peconick L.D."/>
            <person name="Neto A.V."/>
            <person name="Chaucanez C.B."/>
            <person name="Silva P.A."/>
            <person name="Cunha O.L."/>
            <person name="de Oliveira F.F."/>
            <person name="dos Santos T.C."/>
            <person name="Barros A.L."/>
            <person name="Soares M.A."/>
            <person name="de Oliveira L.M."/>
            <person name="Marini M.M."/>
            <person name="Villalobos-Duno H."/>
            <person name="Cunha M.M."/>
            <person name="de Hoog S."/>
            <person name="da Silveira J.F."/>
            <person name="Henrissat B."/>
            <person name="Nino-Vega G.A."/>
            <person name="Cisalpino P.S."/>
            <person name="Mora-Montes H.M."/>
            <person name="Almeida S.R."/>
            <person name="Stajich J.E."/>
            <person name="Lopes-Bezerra L.M."/>
            <person name="Vasconcelos A.T."/>
            <person name="Felipe M.S."/>
        </authorList>
    </citation>
    <scope>NUCLEOTIDE SEQUENCE [LARGE SCALE GENOMIC DNA]</scope>
    <source>
        <strain evidence="1 2">1099-18</strain>
    </source>
</reference>
<dbReference type="OrthoDB" id="3266505at2759"/>
<dbReference type="Proteomes" id="UP000033710">
    <property type="component" value="Unassembled WGS sequence"/>
</dbReference>
<dbReference type="GeneID" id="27668674"/>
<dbReference type="KEGG" id="ssck:SPSK_06696"/>
<name>A0A0F2MMK3_SPOSC</name>
<accession>A0A0F2MMK3</accession>
<sequence length="165" mass="17845">MKLVQSSVEAANTASTPFTAMMPHTIARRLLQNSYEEMRRVLPFLGELSELLNLLDRQYGYFAAVPATIPPTSSAPAFALVNAVVALAVRHKMVTEAESPIAGIAAAYYRNATLVTHHLILQKPTRISAQALRAMAAFAGGTPDLPAKSMLLANAEQQERMMAHA</sequence>
<evidence type="ECO:0000313" key="1">
    <source>
        <dbReference type="EMBL" id="KJR90055.1"/>
    </source>
</evidence>
<gene>
    <name evidence="1" type="ORF">SPSK_06696</name>
</gene>
<organism evidence="1 2">
    <name type="scientific">Sporothrix schenckii 1099-18</name>
    <dbReference type="NCBI Taxonomy" id="1397361"/>
    <lineage>
        <taxon>Eukaryota</taxon>
        <taxon>Fungi</taxon>
        <taxon>Dikarya</taxon>
        <taxon>Ascomycota</taxon>
        <taxon>Pezizomycotina</taxon>
        <taxon>Sordariomycetes</taxon>
        <taxon>Sordariomycetidae</taxon>
        <taxon>Ophiostomatales</taxon>
        <taxon>Ophiostomataceae</taxon>
        <taxon>Sporothrix</taxon>
    </lineage>
</organism>
<comment type="caution">
    <text evidence="1">The sequence shown here is derived from an EMBL/GenBank/DDBJ whole genome shotgun (WGS) entry which is preliminary data.</text>
</comment>
<dbReference type="RefSeq" id="XP_016592731.1">
    <property type="nucleotide sequence ID" value="XM_016733397.1"/>
</dbReference>
<dbReference type="EMBL" id="AXCR01000001">
    <property type="protein sequence ID" value="KJR90055.1"/>
    <property type="molecule type" value="Genomic_DNA"/>
</dbReference>
<evidence type="ECO:0000313" key="2">
    <source>
        <dbReference type="Proteomes" id="UP000033710"/>
    </source>
</evidence>